<feature type="domain" description="Glycosyl hydrolase family 36 C-terminal" evidence="8">
    <location>
        <begin position="629"/>
        <end position="719"/>
    </location>
</feature>
<evidence type="ECO:0000256" key="5">
    <source>
        <dbReference type="PIRNR" id="PIRNR005536"/>
    </source>
</evidence>
<dbReference type="GO" id="GO:0004557">
    <property type="term" value="F:alpha-galactosidase activity"/>
    <property type="evidence" value="ECO:0007669"/>
    <property type="project" value="UniProtKB-UniRule"/>
</dbReference>
<feature type="active site" description="Proton donor" evidence="6">
    <location>
        <position position="526"/>
    </location>
</feature>
<gene>
    <name evidence="10" type="ORF">EOE67_02315</name>
</gene>
<dbReference type="Gene3D" id="2.70.98.60">
    <property type="entry name" value="alpha-galactosidase from lactobacil brevis"/>
    <property type="match status" value="1"/>
</dbReference>
<dbReference type="SUPFAM" id="SSF51445">
    <property type="entry name" value="(Trans)glycosidases"/>
    <property type="match status" value="1"/>
</dbReference>
<dbReference type="EMBL" id="SACS01000001">
    <property type="protein sequence ID" value="RVU42040.1"/>
    <property type="molecule type" value="Genomic_DNA"/>
</dbReference>
<dbReference type="InterPro" id="IPR050985">
    <property type="entry name" value="Alpha-glycosidase_related"/>
</dbReference>
<dbReference type="Gene3D" id="3.20.20.70">
    <property type="entry name" value="Aldolase class I"/>
    <property type="match status" value="1"/>
</dbReference>
<dbReference type="PRINTS" id="PR00743">
    <property type="entry name" value="GLHYDRLASE36"/>
</dbReference>
<organism evidence="10 11">
    <name type="scientific">Rheinheimera riviphila</name>
    <dbReference type="NCBI Taxonomy" id="1834037"/>
    <lineage>
        <taxon>Bacteria</taxon>
        <taxon>Pseudomonadati</taxon>
        <taxon>Pseudomonadota</taxon>
        <taxon>Gammaproteobacteria</taxon>
        <taxon>Chromatiales</taxon>
        <taxon>Chromatiaceae</taxon>
        <taxon>Rheinheimera</taxon>
    </lineage>
</organism>
<dbReference type="PANTHER" id="PTHR43053">
    <property type="entry name" value="GLYCOSIDASE FAMILY 31"/>
    <property type="match status" value="1"/>
</dbReference>
<name>A0A437R5I3_9GAMM</name>
<feature type="domain" description="Glycosyl hydrolase family 36 N-terminal" evidence="9">
    <location>
        <begin position="35"/>
        <end position="266"/>
    </location>
</feature>
<dbReference type="Proteomes" id="UP000283077">
    <property type="component" value="Unassembled WGS sequence"/>
</dbReference>
<evidence type="ECO:0000256" key="4">
    <source>
        <dbReference type="ARBA" id="ARBA00023295"/>
    </source>
</evidence>
<dbReference type="InterPro" id="IPR031704">
    <property type="entry name" value="Glyco_hydro_36_N"/>
</dbReference>
<accession>A0A437R5I3</accession>
<evidence type="ECO:0000313" key="11">
    <source>
        <dbReference type="Proteomes" id="UP000283077"/>
    </source>
</evidence>
<evidence type="ECO:0000313" key="10">
    <source>
        <dbReference type="EMBL" id="RVU42040.1"/>
    </source>
</evidence>
<comment type="similarity">
    <text evidence="5">Belongs to the glycosyl hydrolase.</text>
</comment>
<evidence type="ECO:0000259" key="9">
    <source>
        <dbReference type="Pfam" id="PF16875"/>
    </source>
</evidence>
<feature type="binding site" evidence="7">
    <location>
        <begin position="348"/>
        <end position="349"/>
    </location>
    <ligand>
        <name>substrate</name>
    </ligand>
</feature>
<dbReference type="Gene3D" id="2.60.40.1180">
    <property type="entry name" value="Golgi alpha-mannosidase II"/>
    <property type="match status" value="1"/>
</dbReference>
<feature type="binding site" evidence="7">
    <location>
        <begin position="459"/>
        <end position="463"/>
    </location>
    <ligand>
        <name>substrate</name>
    </ligand>
</feature>
<keyword evidence="3 5" id="KW-0378">Hydrolase</keyword>
<dbReference type="Pfam" id="PF02065">
    <property type="entry name" value="Melibiase"/>
    <property type="match status" value="1"/>
</dbReference>
<feature type="binding site" evidence="7">
    <location>
        <position position="504"/>
    </location>
    <ligand>
        <name>substrate</name>
    </ligand>
</feature>
<dbReference type="InterPro" id="IPR013780">
    <property type="entry name" value="Glyco_hydro_b"/>
</dbReference>
<proteinExistence type="inferred from homology"/>
<dbReference type="GO" id="GO:0016052">
    <property type="term" value="P:carbohydrate catabolic process"/>
    <property type="evidence" value="ECO:0007669"/>
    <property type="project" value="InterPro"/>
</dbReference>
<dbReference type="PIRSF" id="PIRSF005536">
    <property type="entry name" value="Agal"/>
    <property type="match status" value="1"/>
</dbReference>
<evidence type="ECO:0000256" key="1">
    <source>
        <dbReference type="ARBA" id="ARBA00001255"/>
    </source>
</evidence>
<dbReference type="Pfam" id="PF16874">
    <property type="entry name" value="Glyco_hydro_36C"/>
    <property type="match status" value="1"/>
</dbReference>
<comment type="catalytic activity">
    <reaction evidence="1 5">
        <text>Hydrolysis of terminal, non-reducing alpha-D-galactose residues in alpha-D-galactosides, including galactose oligosaccharides, galactomannans and galactolipids.</text>
        <dbReference type="EC" id="3.2.1.22"/>
    </reaction>
</comment>
<dbReference type="FunFam" id="3.20.20.70:FF:000118">
    <property type="entry name" value="Alpha-galactosidase"/>
    <property type="match status" value="1"/>
</dbReference>
<evidence type="ECO:0000256" key="3">
    <source>
        <dbReference type="ARBA" id="ARBA00022801"/>
    </source>
</evidence>
<dbReference type="Pfam" id="PF16875">
    <property type="entry name" value="Glyco_hydro_36N"/>
    <property type="match status" value="1"/>
</dbReference>
<dbReference type="AlphaFoldDB" id="A0A437R5I3"/>
<feature type="binding site" evidence="7">
    <location>
        <position position="181"/>
    </location>
    <ligand>
        <name>substrate</name>
    </ligand>
</feature>
<comment type="caution">
    <text evidence="10">The sequence shown here is derived from an EMBL/GenBank/DDBJ whole genome shotgun (WGS) entry which is preliminary data.</text>
</comment>
<evidence type="ECO:0000259" key="8">
    <source>
        <dbReference type="Pfam" id="PF16874"/>
    </source>
</evidence>
<evidence type="ECO:0000256" key="2">
    <source>
        <dbReference type="ARBA" id="ARBA00012755"/>
    </source>
</evidence>
<dbReference type="InterPro" id="IPR031705">
    <property type="entry name" value="Glyco_hydro_36_C"/>
</dbReference>
<sequence>MSVIPSSSPSETARPLYVRLESQTLTLLLDCRNRTPAMLYFGKKLTAATEGAMLTLLSARQEAKCSVVIEAPVSLTPLNGEGFTGAPGLELFNGQQAWSAGPQLTEVRQLSAQQVELVSVDSERGVELTHVLALDATHNVLQASTALRNLTKEPMQLQWCAAPTLLLPDHLTQLTSFEGRWSNEFQRRSVDLFLGSFVRENRKGKTSHDNFPGLLVHSKHTGEQQGECYGFHLGWSGNHRSRVELLAEGRSYLQMGELLLPGELTLQSGDSYQSPTLYASWSDSGFSALSRNFHGFVREHLLSKAQRQKPRPVHYNTWEGIYFQHDVPTLTALADEVAALGVERFVLDDGWFKGRRGDYAGLGDWTVDKTVYPDGLSPLIDHVNALGMEFGLWFEPEMVNPDSDLYRAHPDWVLQTAGNPQLKFRNQLVLDLTRAAVTEYLFGAIDAILREYPLIRYIKWDINRDLNHPGNFAGKPAVHQQTLALYALVDRIKAAHPGLEIESCSSGGARVDYGVLAHTDRVWTSDSNDALDRLNIQRGCSFFFPSDVMGAHVGPRDCHITGRRVSLEMRAAVAMFGHMGIEMDPRELTVAEKTALKAAIALHKKQREFIHHADLYRLDSDGDSINFGLVSPGKTKALFAYNSVRETARTLPPRYRFTGLEPELRYQIKLLWPARGSFKEYSASILDQIEGQIFSGEALLQFGMQLPIVHPQSSLVFELLAV</sequence>
<dbReference type="PANTHER" id="PTHR43053:SF3">
    <property type="entry name" value="ALPHA-GALACTOSIDASE C-RELATED"/>
    <property type="match status" value="1"/>
</dbReference>
<dbReference type="InterPro" id="IPR013785">
    <property type="entry name" value="Aldolase_TIM"/>
</dbReference>
<evidence type="ECO:0000256" key="7">
    <source>
        <dbReference type="PIRSR" id="PIRSR005536-2"/>
    </source>
</evidence>
<feature type="binding site" evidence="7">
    <location>
        <position position="425"/>
    </location>
    <ligand>
        <name>substrate</name>
    </ligand>
</feature>
<dbReference type="OrthoDB" id="9758822at2"/>
<keyword evidence="11" id="KW-1185">Reference proteome</keyword>
<feature type="active site" description="Nucleophile" evidence="6">
    <location>
        <position position="461"/>
    </location>
</feature>
<reference evidence="10 11" key="1">
    <citation type="submission" date="2019-01" db="EMBL/GenBank/DDBJ databases">
        <authorList>
            <person name="Chen W.-M."/>
        </authorList>
    </citation>
    <scope>NUCLEOTIDE SEQUENCE [LARGE SCALE GENOMIC DNA]</scope>
    <source>
        <strain evidence="10 11">KYPC3</strain>
    </source>
</reference>
<protein>
    <recommendedName>
        <fullName evidence="2 5">Alpha-galactosidase</fullName>
        <ecNumber evidence="2 5">3.2.1.22</ecNumber>
    </recommendedName>
</protein>
<feature type="binding site" evidence="7">
    <location>
        <position position="526"/>
    </location>
    <ligand>
        <name>substrate</name>
    </ligand>
</feature>
<evidence type="ECO:0000256" key="6">
    <source>
        <dbReference type="PIRSR" id="PIRSR005536-1"/>
    </source>
</evidence>
<dbReference type="CDD" id="cd14791">
    <property type="entry name" value="GH36"/>
    <property type="match status" value="1"/>
</dbReference>
<dbReference type="EC" id="3.2.1.22" evidence="2 5"/>
<keyword evidence="4 5" id="KW-0326">Glycosidase</keyword>
<dbReference type="InterPro" id="IPR038417">
    <property type="entry name" value="Alpga-gal_N_sf"/>
</dbReference>
<dbReference type="InterPro" id="IPR002252">
    <property type="entry name" value="Glyco_hydro_36"/>
</dbReference>
<dbReference type="RefSeq" id="WP_127697416.1">
    <property type="nucleotide sequence ID" value="NZ_SACS01000001.1"/>
</dbReference>
<dbReference type="InterPro" id="IPR017853">
    <property type="entry name" value="GH"/>
</dbReference>